<proteinExistence type="predicted"/>
<sequence length="56" mass="6861">MRMPVLVESRSNNTPKKWDDEALFSFLYVFITHKGINFWQIRRVELPLLMQFYEKP</sequence>
<dbReference type="STRING" id="28128.HMPREF3226_02161"/>
<name>A0A133PXN1_9BACT</name>
<comment type="caution">
    <text evidence="1">The sequence shown here is derived from an EMBL/GenBank/DDBJ whole genome shotgun (WGS) entry which is preliminary data.</text>
</comment>
<dbReference type="Proteomes" id="UP000070533">
    <property type="component" value="Unassembled WGS sequence"/>
</dbReference>
<accession>A0A133PXN1</accession>
<organism evidence="1 2">
    <name type="scientific">Prevotella corporis</name>
    <dbReference type="NCBI Taxonomy" id="28128"/>
    <lineage>
        <taxon>Bacteria</taxon>
        <taxon>Pseudomonadati</taxon>
        <taxon>Bacteroidota</taxon>
        <taxon>Bacteroidia</taxon>
        <taxon>Bacteroidales</taxon>
        <taxon>Prevotellaceae</taxon>
        <taxon>Prevotella</taxon>
    </lineage>
</organism>
<evidence type="ECO:0000313" key="2">
    <source>
        <dbReference type="Proteomes" id="UP000070533"/>
    </source>
</evidence>
<dbReference type="PATRIC" id="fig|28128.5.peg.2224"/>
<protein>
    <submittedName>
        <fullName evidence="1">Uncharacterized protein</fullName>
    </submittedName>
</protein>
<keyword evidence="2" id="KW-1185">Reference proteome</keyword>
<gene>
    <name evidence="1" type="ORF">HMPREF3226_02161</name>
</gene>
<dbReference type="AlphaFoldDB" id="A0A133PXN1"/>
<reference evidence="2" key="1">
    <citation type="submission" date="2016-01" db="EMBL/GenBank/DDBJ databases">
        <authorList>
            <person name="Mitreva M."/>
            <person name="Pepin K.H."/>
            <person name="Mihindukulasuriya K.A."/>
            <person name="Fulton R."/>
            <person name="Fronick C."/>
            <person name="O'Laughlin M."/>
            <person name="Miner T."/>
            <person name="Herter B."/>
            <person name="Rosa B.A."/>
            <person name="Cordes M."/>
            <person name="Tomlinson C."/>
            <person name="Wollam A."/>
            <person name="Palsikar V.B."/>
            <person name="Mardis E.R."/>
            <person name="Wilson R.K."/>
        </authorList>
    </citation>
    <scope>NUCLEOTIDE SEQUENCE [LARGE SCALE GENOMIC DNA]</scope>
    <source>
        <strain evidence="2">MJR7716</strain>
    </source>
</reference>
<dbReference type="EMBL" id="LRQG01000196">
    <property type="protein sequence ID" value="KXA34786.1"/>
    <property type="molecule type" value="Genomic_DNA"/>
</dbReference>
<evidence type="ECO:0000313" key="1">
    <source>
        <dbReference type="EMBL" id="KXA34786.1"/>
    </source>
</evidence>